<dbReference type="GO" id="GO:0005634">
    <property type="term" value="C:nucleus"/>
    <property type="evidence" value="ECO:0007669"/>
    <property type="project" value="UniProtKB-SubCell"/>
</dbReference>
<feature type="region of interest" description="Disordered" evidence="14">
    <location>
        <begin position="34"/>
        <end position="79"/>
    </location>
</feature>
<dbReference type="STRING" id="559304.G8YJN4"/>
<gene>
    <name evidence="17" type="primary">Piso0_003648</name>
    <name evidence="17" type="ORF">GNLVRS01_PISO0G16946g</name>
    <name evidence="18" type="ORF">GNLVRS01_PISO0H16947g</name>
</gene>
<sequence>MFNKPYRPVKSEKVKSDKKQATLSSFFSVKSSENFGNNTKEISGQTHTNFSTPRKDNRKKHESFISQTANSHDEFTNDELYSSDASPEIVNFKNPILKRSVTLKRSISDYPESSNEKNSGVRLVQQSRSNDAANGPPKPAARSLSLLDSLNGYSRKIPKIEKHETPTRNSRRPTSNFLLNKEQLAVLKYVESGYNVFYTGSAGTGKSIVLKEIVKLLHSVYGTYRVGITASTGLAACNIGGQTIHRFLSIGLGTGSPMELSSRIKKNPMNLKKWKALKVLVIDEISMIDGRLFTKLEELARILRGNNLPFGGIQVICTGDFFQLPPVMSDSQCQYCFQSSQWDRVIQKVVLLKQVFRQKGDNELIDMLNALRHGEMDDTMIEKFYKLSRKVKYEDGLEPTELYPTRDEVKRANQHRLQQIKSKSFKFMAEDNVKDSYLSKMLDNLMCEKELELKEGAQVMYLKNLDEQIVNGSIGTVMFFMTGKLWEKVNDIYKLYLLDNDEQVIEEIRLLSHRVGSSESWSGEEQKVLDRIPHSRKANFTKLINLAAVESTADLYPVVKFKTPIGDSLIRVSREEFSIDAGKAKSYSTDGPEKITRSQVPLLLSWALSIHKAQGQTIDRLRIDLKKVFEIGQVYVALSRATNKDHLEILNFHPRRITASNEVKSFYKKIENDIAAN</sequence>
<evidence type="ECO:0000256" key="5">
    <source>
        <dbReference type="ARBA" id="ARBA00022801"/>
    </source>
</evidence>
<evidence type="ECO:0000256" key="2">
    <source>
        <dbReference type="ARBA" id="ARBA00004173"/>
    </source>
</evidence>
<keyword evidence="11" id="KW-0234">DNA repair</keyword>
<evidence type="ECO:0000313" key="17">
    <source>
        <dbReference type="EMBL" id="CCE80529.1"/>
    </source>
</evidence>
<dbReference type="Proteomes" id="UP000005222">
    <property type="component" value="Chromosome G"/>
</dbReference>
<evidence type="ECO:0000256" key="3">
    <source>
        <dbReference type="ARBA" id="ARBA00022741"/>
    </source>
</evidence>
<dbReference type="HAMAP" id="MF_03177">
    <property type="entry name" value="RRM3"/>
    <property type="match status" value="1"/>
</dbReference>
<keyword evidence="7" id="KW-0067">ATP-binding</keyword>
<dbReference type="GO" id="GO:0006260">
    <property type="term" value="P:DNA replication"/>
    <property type="evidence" value="ECO:0007669"/>
    <property type="project" value="InterPro"/>
</dbReference>
<name>G8YJN4_PICSO</name>
<keyword evidence="5" id="KW-0378">Hydrolase</keyword>
<keyword evidence="6" id="KW-0347">Helicase</keyword>
<dbReference type="EMBL" id="FO082053">
    <property type="protein sequence ID" value="CCE80529.1"/>
    <property type="molecule type" value="Genomic_DNA"/>
</dbReference>
<proteinExistence type="inferred from homology"/>
<dbReference type="InterPro" id="IPR028880">
    <property type="entry name" value="Rrm3"/>
</dbReference>
<dbReference type="GO" id="GO:0005739">
    <property type="term" value="C:mitochondrion"/>
    <property type="evidence" value="ECO:0007669"/>
    <property type="project" value="UniProtKB-SubCell"/>
</dbReference>
<dbReference type="Pfam" id="PF21530">
    <property type="entry name" value="Pif1_2B_dom"/>
    <property type="match status" value="1"/>
</dbReference>
<reference evidence="19" key="2">
    <citation type="journal article" date="2012" name="G3 (Bethesda)">
        <title>Pichia sorbitophila, an interspecies yeast hybrid reveals early steps of genome resolution following polyploidization.</title>
        <authorList>
            <person name="Leh Louis V."/>
            <person name="Despons L."/>
            <person name="Friedrich A."/>
            <person name="Martin T."/>
            <person name="Durrens P."/>
            <person name="Casaregola S."/>
            <person name="Neuveglise C."/>
            <person name="Fairhead C."/>
            <person name="Marck C."/>
            <person name="Cruz J.A."/>
            <person name="Straub M.L."/>
            <person name="Kugler V."/>
            <person name="Sacerdot C."/>
            <person name="Uzunov Z."/>
            <person name="Thierry A."/>
            <person name="Weiss S."/>
            <person name="Bleykasten C."/>
            <person name="De Montigny J."/>
            <person name="Jacques N."/>
            <person name="Jung P."/>
            <person name="Lemaire M."/>
            <person name="Mallet S."/>
            <person name="Morel G."/>
            <person name="Richard G.F."/>
            <person name="Sarkar A."/>
            <person name="Savel G."/>
            <person name="Schacherer J."/>
            <person name="Seret M.L."/>
            <person name="Talla E."/>
            <person name="Samson G."/>
            <person name="Jubin C."/>
            <person name="Poulain J."/>
            <person name="Vacherie B."/>
            <person name="Barbe V."/>
            <person name="Pelletier E."/>
            <person name="Sherman D.J."/>
            <person name="Westhof E."/>
            <person name="Weissenbach J."/>
            <person name="Baret P.V."/>
            <person name="Wincker P."/>
            <person name="Gaillardin C."/>
            <person name="Dujon B."/>
            <person name="Souciet J.L."/>
        </authorList>
    </citation>
    <scope>NUCLEOTIDE SEQUENCE [LARGE SCALE GENOMIC DNA]</scope>
    <source>
        <strain evidence="19">ATCC MYA-4447 / BCRC 22081 / CBS 7064 / NBRC 10061 / NRRL Y-12695</strain>
    </source>
</reference>
<keyword evidence="9" id="KW-0496">Mitochondrion</keyword>
<dbReference type="InParanoid" id="G8YJN4"/>
<keyword evidence="12" id="KW-0413">Isomerase</keyword>
<dbReference type="GO" id="GO:0003678">
    <property type="term" value="F:DNA helicase activity"/>
    <property type="evidence" value="ECO:0007669"/>
    <property type="project" value="InterPro"/>
</dbReference>
<evidence type="ECO:0000256" key="7">
    <source>
        <dbReference type="ARBA" id="ARBA00022840"/>
    </source>
</evidence>
<dbReference type="PANTHER" id="PTHR47642">
    <property type="entry name" value="ATP-DEPENDENT DNA HELICASE"/>
    <property type="match status" value="1"/>
</dbReference>
<evidence type="ECO:0000256" key="6">
    <source>
        <dbReference type="ARBA" id="ARBA00022806"/>
    </source>
</evidence>
<evidence type="ECO:0000256" key="9">
    <source>
        <dbReference type="ARBA" id="ARBA00023128"/>
    </source>
</evidence>
<keyword evidence="13" id="KW-0539">Nucleus</keyword>
<evidence type="ECO:0000256" key="11">
    <source>
        <dbReference type="ARBA" id="ARBA00023204"/>
    </source>
</evidence>
<evidence type="ECO:0000259" key="15">
    <source>
        <dbReference type="Pfam" id="PF05970"/>
    </source>
</evidence>
<dbReference type="GO" id="GO:0005657">
    <property type="term" value="C:replication fork"/>
    <property type="evidence" value="ECO:0007669"/>
    <property type="project" value="InterPro"/>
</dbReference>
<keyword evidence="3" id="KW-0547">Nucleotide-binding</keyword>
<dbReference type="InterPro" id="IPR027417">
    <property type="entry name" value="P-loop_NTPase"/>
</dbReference>
<dbReference type="SUPFAM" id="SSF52540">
    <property type="entry name" value="P-loop containing nucleoside triphosphate hydrolases"/>
    <property type="match status" value="2"/>
</dbReference>
<dbReference type="FunCoup" id="G8YJN4">
    <property type="interactions" value="1313"/>
</dbReference>
<dbReference type="CDD" id="cd18037">
    <property type="entry name" value="DEXSc_Pif1_like"/>
    <property type="match status" value="1"/>
</dbReference>
<dbReference type="eggNOG" id="KOG0987">
    <property type="taxonomic scope" value="Eukaryota"/>
</dbReference>
<evidence type="ECO:0000256" key="12">
    <source>
        <dbReference type="ARBA" id="ARBA00023235"/>
    </source>
</evidence>
<dbReference type="GO" id="GO:0006310">
    <property type="term" value="P:DNA recombination"/>
    <property type="evidence" value="ECO:0007669"/>
    <property type="project" value="UniProtKB-KW"/>
</dbReference>
<evidence type="ECO:0000256" key="8">
    <source>
        <dbReference type="ARBA" id="ARBA00023125"/>
    </source>
</evidence>
<evidence type="ECO:0000256" key="1">
    <source>
        <dbReference type="ARBA" id="ARBA00004123"/>
    </source>
</evidence>
<reference evidence="17" key="1">
    <citation type="submission" date="2011-10" db="EMBL/GenBank/DDBJ databases">
        <authorList>
            <person name="Genoscope - CEA"/>
        </authorList>
    </citation>
    <scope>NUCLEOTIDE SEQUENCE</scope>
</reference>
<comment type="subcellular location">
    <subcellularLocation>
        <location evidence="2">Mitochondrion</location>
    </subcellularLocation>
    <subcellularLocation>
        <location evidence="1">Nucleus</location>
    </subcellularLocation>
</comment>
<dbReference type="InterPro" id="IPR049163">
    <property type="entry name" value="Pif1-like_2B_dom"/>
</dbReference>
<organism evidence="17 19">
    <name type="scientific">Pichia sorbitophila (strain ATCC MYA-4447 / BCRC 22081 / CBS 7064 / NBRC 10061 / NRRL Y-12695)</name>
    <name type="common">Hybrid yeast</name>
    <dbReference type="NCBI Taxonomy" id="559304"/>
    <lineage>
        <taxon>Eukaryota</taxon>
        <taxon>Fungi</taxon>
        <taxon>Dikarya</taxon>
        <taxon>Ascomycota</taxon>
        <taxon>Saccharomycotina</taxon>
        <taxon>Pichiomycetes</taxon>
        <taxon>Debaryomycetaceae</taxon>
        <taxon>Millerozyma</taxon>
    </lineage>
</organism>
<dbReference type="GO" id="GO:0005524">
    <property type="term" value="F:ATP binding"/>
    <property type="evidence" value="ECO:0007669"/>
    <property type="project" value="UniProtKB-KW"/>
</dbReference>
<dbReference type="HAMAP" id="MF_03176">
    <property type="entry name" value="PIF1"/>
    <property type="match status" value="1"/>
</dbReference>
<dbReference type="Gene3D" id="3.40.50.300">
    <property type="entry name" value="P-loop containing nucleotide triphosphate hydrolases"/>
    <property type="match status" value="1"/>
</dbReference>
<protein>
    <submittedName>
        <fullName evidence="17">Piso0_003648 protein</fullName>
    </submittedName>
</protein>
<dbReference type="InterPro" id="IPR048293">
    <property type="entry name" value="PIF1_RRM3_pfh1"/>
</dbReference>
<feature type="compositionally biased region" description="Polar residues" evidence="14">
    <location>
        <begin position="34"/>
        <end position="52"/>
    </location>
</feature>
<accession>G8YJN4</accession>
<dbReference type="HOGENOM" id="CLU_001613_0_2_1"/>
<dbReference type="EMBL" id="FO082052">
    <property type="protein sequence ID" value="CCE81294.1"/>
    <property type="molecule type" value="Genomic_DNA"/>
</dbReference>
<evidence type="ECO:0000256" key="13">
    <source>
        <dbReference type="ARBA" id="ARBA00023242"/>
    </source>
</evidence>
<evidence type="ECO:0000259" key="16">
    <source>
        <dbReference type="Pfam" id="PF21530"/>
    </source>
</evidence>
<dbReference type="CDD" id="cd18809">
    <property type="entry name" value="SF1_C_RecD"/>
    <property type="match status" value="1"/>
</dbReference>
<feature type="domain" description="DNA helicase Pif1-like 2B" evidence="16">
    <location>
        <begin position="437"/>
        <end position="478"/>
    </location>
</feature>
<keyword evidence="19" id="KW-1185">Reference proteome</keyword>
<evidence type="ECO:0000256" key="14">
    <source>
        <dbReference type="SAM" id="MobiDB-lite"/>
    </source>
</evidence>
<dbReference type="GO" id="GO:0000723">
    <property type="term" value="P:telomere maintenance"/>
    <property type="evidence" value="ECO:0007669"/>
    <property type="project" value="InterPro"/>
</dbReference>
<evidence type="ECO:0000256" key="4">
    <source>
        <dbReference type="ARBA" id="ARBA00022763"/>
    </source>
</evidence>
<keyword evidence="10" id="KW-0233">DNA recombination</keyword>
<dbReference type="OMA" id="RECKRIY"/>
<evidence type="ECO:0000256" key="10">
    <source>
        <dbReference type="ARBA" id="ARBA00023172"/>
    </source>
</evidence>
<evidence type="ECO:0000313" key="19">
    <source>
        <dbReference type="Proteomes" id="UP000005222"/>
    </source>
</evidence>
<dbReference type="OrthoDB" id="432234at2759"/>
<dbReference type="InterPro" id="IPR051055">
    <property type="entry name" value="PIF1_helicase"/>
</dbReference>
<dbReference type="GO" id="GO:0003677">
    <property type="term" value="F:DNA binding"/>
    <property type="evidence" value="ECO:0007669"/>
    <property type="project" value="UniProtKB-KW"/>
</dbReference>
<keyword evidence="8" id="KW-0238">DNA-binding</keyword>
<evidence type="ECO:0000313" key="18">
    <source>
        <dbReference type="EMBL" id="CCE81294.1"/>
    </source>
</evidence>
<feature type="domain" description="DNA helicase Pif1-like DEAD-box helicase" evidence="15">
    <location>
        <begin position="179"/>
        <end position="379"/>
    </location>
</feature>
<dbReference type="Proteomes" id="UP000005222">
    <property type="component" value="Chromosome H"/>
</dbReference>
<dbReference type="AlphaFoldDB" id="G8YJN4"/>
<dbReference type="Pfam" id="PF05970">
    <property type="entry name" value="PIF1"/>
    <property type="match status" value="1"/>
</dbReference>
<dbReference type="PANTHER" id="PTHR47642:SF5">
    <property type="entry name" value="ATP-DEPENDENT DNA HELICASE"/>
    <property type="match status" value="1"/>
</dbReference>
<dbReference type="GO" id="GO:0006281">
    <property type="term" value="P:DNA repair"/>
    <property type="evidence" value="ECO:0007669"/>
    <property type="project" value="UniProtKB-KW"/>
</dbReference>
<dbReference type="InterPro" id="IPR010285">
    <property type="entry name" value="DNA_helicase_pif1-like_DEAD"/>
</dbReference>
<keyword evidence="4" id="KW-0227">DNA damage</keyword>
<dbReference type="GO" id="GO:0016787">
    <property type="term" value="F:hydrolase activity"/>
    <property type="evidence" value="ECO:0007669"/>
    <property type="project" value="UniProtKB-KW"/>
</dbReference>